<dbReference type="PANTHER" id="PTHR34703">
    <property type="entry name" value="ANTIPORTER SUBUNIT MNHG2-RELATED"/>
    <property type="match status" value="1"/>
</dbReference>
<evidence type="ECO:0000313" key="3">
    <source>
        <dbReference type="Proteomes" id="UP001209916"/>
    </source>
</evidence>
<sequence length="144" mass="15973">MNTPLLPWWLAIPVALLLVLSGIVSLVGSAGLLRFKHFYSRIHAPTMGNTLGTFFMVLAVAISASHLMSRPILHPLIISVLLIITSPVTAIFLMRAAIKREHRQRLAEYGPDEPGYLDMPHKAPLPQELIQTQTQTQTQAKTED</sequence>
<proteinExistence type="predicted"/>
<dbReference type="InterPro" id="IPR005133">
    <property type="entry name" value="PhaG_MnhG_YufB"/>
</dbReference>
<keyword evidence="3" id="KW-1185">Reference proteome</keyword>
<keyword evidence="1" id="KW-0472">Membrane</keyword>
<dbReference type="RefSeq" id="WP_266120348.1">
    <property type="nucleotide sequence ID" value="NZ_JAPKNA010000001.1"/>
</dbReference>
<dbReference type="EMBL" id="JAPKNA010000001">
    <property type="protein sequence ID" value="MCX5463533.1"/>
    <property type="molecule type" value="Genomic_DNA"/>
</dbReference>
<keyword evidence="1" id="KW-0812">Transmembrane</keyword>
<dbReference type="Proteomes" id="UP001209916">
    <property type="component" value="Unassembled WGS sequence"/>
</dbReference>
<dbReference type="PANTHER" id="PTHR34703:SF1">
    <property type="entry name" value="ANTIPORTER SUBUNIT MNHG2-RELATED"/>
    <property type="match status" value="1"/>
</dbReference>
<evidence type="ECO:0000256" key="1">
    <source>
        <dbReference type="SAM" id="Phobius"/>
    </source>
</evidence>
<protein>
    <submittedName>
        <fullName evidence="2">Monovalent cation/H(+) antiporter subunit G</fullName>
    </submittedName>
</protein>
<name>A0ABT3VJ71_9BURK</name>
<feature type="transmembrane region" description="Helical" evidence="1">
    <location>
        <begin position="6"/>
        <end position="35"/>
    </location>
</feature>
<dbReference type="Pfam" id="PF03334">
    <property type="entry name" value="PhaG_MnhG_YufB"/>
    <property type="match status" value="1"/>
</dbReference>
<evidence type="ECO:0000313" key="2">
    <source>
        <dbReference type="EMBL" id="MCX5463533.1"/>
    </source>
</evidence>
<feature type="transmembrane region" description="Helical" evidence="1">
    <location>
        <begin position="47"/>
        <end position="66"/>
    </location>
</feature>
<accession>A0ABT3VJ71</accession>
<comment type="caution">
    <text evidence="2">The sequence shown here is derived from an EMBL/GenBank/DDBJ whole genome shotgun (WGS) entry which is preliminary data.</text>
</comment>
<keyword evidence="1" id="KW-1133">Transmembrane helix</keyword>
<reference evidence="2 3" key="1">
    <citation type="submission" date="2022-11" db="EMBL/GenBank/DDBJ databases">
        <title>Biodiversity and phylogenetic relationships of bacteria.</title>
        <authorList>
            <person name="Machado R.A.R."/>
            <person name="Bhat A."/>
            <person name="Loulou A."/>
            <person name="Kallel S."/>
        </authorList>
    </citation>
    <scope>NUCLEOTIDE SEQUENCE [LARGE SCALE GENOMIC DNA]</scope>
    <source>
        <strain evidence="2 3">DSM 13975</strain>
    </source>
</reference>
<feature type="transmembrane region" description="Helical" evidence="1">
    <location>
        <begin position="72"/>
        <end position="94"/>
    </location>
</feature>
<organism evidence="2 3">
    <name type="scientific">Alcaligenes parafaecalis</name>
    <dbReference type="NCBI Taxonomy" id="171260"/>
    <lineage>
        <taxon>Bacteria</taxon>
        <taxon>Pseudomonadati</taxon>
        <taxon>Pseudomonadota</taxon>
        <taxon>Betaproteobacteria</taxon>
        <taxon>Burkholderiales</taxon>
        <taxon>Alcaligenaceae</taxon>
        <taxon>Alcaligenes</taxon>
    </lineage>
</organism>
<gene>
    <name evidence="2" type="primary">mnhG</name>
    <name evidence="2" type="ORF">OSH09_05005</name>
</gene>
<dbReference type="NCBIfam" id="TIGR01300">
    <property type="entry name" value="CPA3_mnhG_phaG"/>
    <property type="match status" value="1"/>
</dbReference>